<protein>
    <submittedName>
        <fullName evidence="6">LacI family DNA-binding transcriptional regulator</fullName>
    </submittedName>
</protein>
<accession>A0ABT6CDW4</accession>
<dbReference type="InterPro" id="IPR046335">
    <property type="entry name" value="LacI/GalR-like_sensor"/>
</dbReference>
<evidence type="ECO:0000313" key="6">
    <source>
        <dbReference type="EMBL" id="MDF8331996.1"/>
    </source>
</evidence>
<dbReference type="RefSeq" id="WP_277275153.1">
    <property type="nucleotide sequence ID" value="NZ_JAROCY010000002.1"/>
</dbReference>
<proteinExistence type="predicted"/>
<evidence type="ECO:0000256" key="2">
    <source>
        <dbReference type="ARBA" id="ARBA00023125"/>
    </source>
</evidence>
<dbReference type="InterPro" id="IPR010982">
    <property type="entry name" value="Lambda_DNA-bd_dom_sf"/>
</dbReference>
<dbReference type="Gene3D" id="3.40.50.2300">
    <property type="match status" value="2"/>
</dbReference>
<dbReference type="Pfam" id="PF00356">
    <property type="entry name" value="LacI"/>
    <property type="match status" value="1"/>
</dbReference>
<evidence type="ECO:0000256" key="3">
    <source>
        <dbReference type="ARBA" id="ARBA00023163"/>
    </source>
</evidence>
<evidence type="ECO:0000313" key="7">
    <source>
        <dbReference type="Proteomes" id="UP001222770"/>
    </source>
</evidence>
<feature type="compositionally biased region" description="Basic residues" evidence="4">
    <location>
        <begin position="61"/>
        <end position="70"/>
    </location>
</feature>
<dbReference type="InterPro" id="IPR000843">
    <property type="entry name" value="HTH_LacI"/>
</dbReference>
<dbReference type="InterPro" id="IPR028082">
    <property type="entry name" value="Peripla_BP_I"/>
</dbReference>
<evidence type="ECO:0000256" key="1">
    <source>
        <dbReference type="ARBA" id="ARBA00023015"/>
    </source>
</evidence>
<comment type="caution">
    <text evidence="6">The sequence shown here is derived from an EMBL/GenBank/DDBJ whole genome shotgun (WGS) entry which is preliminary data.</text>
</comment>
<sequence>MSHSRPKPKLSDIAAVAGVSVATVSRVLSDHPAILPATKAHVRALAQELGYPLPDPASPRQKARARRPKKPGTICAVMPVALPSGSRLANAFEMDLLGGVGAAMRDHRLDFSVSAKAPYDNSSLTRFMEQHPYDGVIFFGQSQFHEGLNALADGPRPFVVWGVETQDQRYCSVGSDNFACGHRATQHLVSLGRKRIAFVGQSAPITTAQTSQSQLSERLAGFRSALAAAGLPTDITAMRPAGSGLEAGEQGLRALLDKGIAFDAVVASSDLVALGAIRVLRSEGLRVPEDVAVVGYDDSAFARLMQPQLTTMRQDPILAGHLLVTKLLRAMAGYEVKSERLPTELVIRESCGSHRDLPAIHKAKPMIAT</sequence>
<keyword evidence="2 6" id="KW-0238">DNA-binding</keyword>
<reference evidence="6 7" key="1">
    <citation type="submission" date="2023-03" db="EMBL/GenBank/DDBJ databases">
        <title>Novosphingobium cyanobacteriorum sp. nov., isolated from a eutrophic reservoir during the Microcystis bloom period.</title>
        <authorList>
            <person name="Kang M."/>
            <person name="Le V."/>
            <person name="Ko S.-R."/>
            <person name="Lee S.-A."/>
            <person name="Ahn C.-Y."/>
        </authorList>
    </citation>
    <scope>NUCLEOTIDE SEQUENCE [LARGE SCALE GENOMIC DNA]</scope>
    <source>
        <strain evidence="6 7">HBC54</strain>
    </source>
</reference>
<evidence type="ECO:0000256" key="4">
    <source>
        <dbReference type="SAM" id="MobiDB-lite"/>
    </source>
</evidence>
<dbReference type="Pfam" id="PF13377">
    <property type="entry name" value="Peripla_BP_3"/>
    <property type="match status" value="1"/>
</dbReference>
<keyword evidence="3" id="KW-0804">Transcription</keyword>
<dbReference type="PANTHER" id="PTHR30146">
    <property type="entry name" value="LACI-RELATED TRANSCRIPTIONAL REPRESSOR"/>
    <property type="match status" value="1"/>
</dbReference>
<name>A0ABT6CDW4_9SPHN</name>
<gene>
    <name evidence="6" type="ORF">POM99_02170</name>
</gene>
<dbReference type="PROSITE" id="PS50932">
    <property type="entry name" value="HTH_LACI_2"/>
    <property type="match status" value="1"/>
</dbReference>
<dbReference type="EMBL" id="JAROCY010000002">
    <property type="protein sequence ID" value="MDF8331996.1"/>
    <property type="molecule type" value="Genomic_DNA"/>
</dbReference>
<keyword evidence="7" id="KW-1185">Reference proteome</keyword>
<organism evidence="6 7">
    <name type="scientific">Novosphingobium cyanobacteriorum</name>
    <dbReference type="NCBI Taxonomy" id="3024215"/>
    <lineage>
        <taxon>Bacteria</taxon>
        <taxon>Pseudomonadati</taxon>
        <taxon>Pseudomonadota</taxon>
        <taxon>Alphaproteobacteria</taxon>
        <taxon>Sphingomonadales</taxon>
        <taxon>Sphingomonadaceae</taxon>
        <taxon>Novosphingobium</taxon>
    </lineage>
</organism>
<dbReference type="SUPFAM" id="SSF53822">
    <property type="entry name" value="Periplasmic binding protein-like I"/>
    <property type="match status" value="1"/>
</dbReference>
<evidence type="ECO:0000259" key="5">
    <source>
        <dbReference type="PROSITE" id="PS50932"/>
    </source>
</evidence>
<dbReference type="GO" id="GO:0003677">
    <property type="term" value="F:DNA binding"/>
    <property type="evidence" value="ECO:0007669"/>
    <property type="project" value="UniProtKB-KW"/>
</dbReference>
<dbReference type="CDD" id="cd01392">
    <property type="entry name" value="HTH_LacI"/>
    <property type="match status" value="1"/>
</dbReference>
<dbReference type="PROSITE" id="PS00356">
    <property type="entry name" value="HTH_LACI_1"/>
    <property type="match status" value="1"/>
</dbReference>
<feature type="domain" description="HTH lacI-type" evidence="5">
    <location>
        <begin position="8"/>
        <end position="68"/>
    </location>
</feature>
<dbReference type="SMART" id="SM00354">
    <property type="entry name" value="HTH_LACI"/>
    <property type="match status" value="1"/>
</dbReference>
<dbReference type="Proteomes" id="UP001222770">
    <property type="component" value="Unassembled WGS sequence"/>
</dbReference>
<dbReference type="PANTHER" id="PTHR30146:SF120">
    <property type="entry name" value="ALANINE RACEMASE"/>
    <property type="match status" value="1"/>
</dbReference>
<dbReference type="Gene3D" id="1.10.260.40">
    <property type="entry name" value="lambda repressor-like DNA-binding domains"/>
    <property type="match status" value="1"/>
</dbReference>
<dbReference type="SUPFAM" id="SSF47413">
    <property type="entry name" value="lambda repressor-like DNA-binding domains"/>
    <property type="match status" value="1"/>
</dbReference>
<keyword evidence="1" id="KW-0805">Transcription regulation</keyword>
<feature type="region of interest" description="Disordered" evidence="4">
    <location>
        <begin position="51"/>
        <end position="70"/>
    </location>
</feature>